<protein>
    <recommendedName>
        <fullName evidence="1">NAD(P)-binding domain-containing protein</fullName>
    </recommendedName>
</protein>
<dbReference type="PATRIC" id="fig|1423742.4.peg.940"/>
<dbReference type="SUPFAM" id="SSF51735">
    <property type="entry name" value="NAD(P)-binding Rossmann-fold domains"/>
    <property type="match status" value="1"/>
</dbReference>
<feature type="domain" description="NAD(P)-binding" evidence="1">
    <location>
        <begin position="6"/>
        <end position="178"/>
    </location>
</feature>
<sequence>MIGITGVTGHIGNLVAQHLTSQDFPLRLLARSPQWVAHFPKATVMQASYENTPATVQALTGVETLFMVSAKEHPQRLQQHFAMIDAAKQAGVKHIVYLSFYHAALDATFTLARDYKRTEDYIIAHGFDYTFVRDNFYGEFFVDLATQYHEFRAPAGNGKIAPIFQADVAAVVAKILTNVSAYRNQIVNLTGSKEYTLADMSNIFTNYLNTTVPYIDETVAEAYQSRQAWPAEQWEYDSWVSTYTSIANGENAGISPDVQRILGRPAMTIEAYLQQR</sequence>
<comment type="caution">
    <text evidence="2">The sequence shown here is derived from an EMBL/GenBank/DDBJ whole genome shotgun (WGS) entry which is preliminary data.</text>
</comment>
<evidence type="ECO:0000259" key="1">
    <source>
        <dbReference type="Pfam" id="PF13460"/>
    </source>
</evidence>
<dbReference type="EMBL" id="AZGC01000003">
    <property type="protein sequence ID" value="KRL96532.1"/>
    <property type="molecule type" value="Genomic_DNA"/>
</dbReference>
<dbReference type="OrthoDB" id="152510at2"/>
<dbReference type="Gene3D" id="3.90.25.10">
    <property type="entry name" value="UDP-galactose 4-epimerase, domain 1"/>
    <property type="match status" value="1"/>
</dbReference>
<dbReference type="Pfam" id="PF13460">
    <property type="entry name" value="NAD_binding_10"/>
    <property type="match status" value="1"/>
</dbReference>
<dbReference type="InterPro" id="IPR036291">
    <property type="entry name" value="NAD(P)-bd_dom_sf"/>
</dbReference>
<proteinExistence type="predicted"/>
<dbReference type="InterPro" id="IPR052718">
    <property type="entry name" value="NmrA-type_oxidoreductase"/>
</dbReference>
<reference evidence="2 3" key="1">
    <citation type="journal article" date="2015" name="Genome Announc.">
        <title>Expanding the biotechnology potential of lactobacilli through comparative genomics of 213 strains and associated genera.</title>
        <authorList>
            <person name="Sun Z."/>
            <person name="Harris H.M."/>
            <person name="McCann A."/>
            <person name="Guo C."/>
            <person name="Argimon S."/>
            <person name="Zhang W."/>
            <person name="Yang X."/>
            <person name="Jeffery I.B."/>
            <person name="Cooney J.C."/>
            <person name="Kagawa T.F."/>
            <person name="Liu W."/>
            <person name="Song Y."/>
            <person name="Salvetti E."/>
            <person name="Wrobel A."/>
            <person name="Rasinkangas P."/>
            <person name="Parkhill J."/>
            <person name="Rea M.C."/>
            <person name="O'Sullivan O."/>
            <person name="Ritari J."/>
            <person name="Douillard F.P."/>
            <person name="Paul Ross R."/>
            <person name="Yang R."/>
            <person name="Briner A.E."/>
            <person name="Felis G.E."/>
            <person name="de Vos W.M."/>
            <person name="Barrangou R."/>
            <person name="Klaenhammer T.R."/>
            <person name="Caufield P.W."/>
            <person name="Cui Y."/>
            <person name="Zhang H."/>
            <person name="O'Toole P.W."/>
        </authorList>
    </citation>
    <scope>NUCLEOTIDE SEQUENCE [LARGE SCALE GENOMIC DNA]</scope>
    <source>
        <strain evidence="2 3">DSM 18793</strain>
    </source>
</reference>
<dbReference type="RefSeq" id="WP_056995185.1">
    <property type="nucleotide sequence ID" value="NZ_AZGC01000003.1"/>
</dbReference>
<gene>
    <name evidence="2" type="ORF">FC21_GL000904</name>
</gene>
<dbReference type="AlphaFoldDB" id="A0A0R1UUT4"/>
<dbReference type="PANTHER" id="PTHR47129">
    <property type="entry name" value="QUINONE OXIDOREDUCTASE 2"/>
    <property type="match status" value="1"/>
</dbReference>
<dbReference type="Gene3D" id="3.40.50.720">
    <property type="entry name" value="NAD(P)-binding Rossmann-like Domain"/>
    <property type="match status" value="1"/>
</dbReference>
<dbReference type="PANTHER" id="PTHR47129:SF1">
    <property type="entry name" value="NMRA-LIKE DOMAIN-CONTAINING PROTEIN"/>
    <property type="match status" value="1"/>
</dbReference>
<accession>A0A0R1UUT4</accession>
<evidence type="ECO:0000313" key="3">
    <source>
        <dbReference type="Proteomes" id="UP000051084"/>
    </source>
</evidence>
<name>A0A0R1UUT4_9LACO</name>
<keyword evidence="3" id="KW-1185">Reference proteome</keyword>
<dbReference type="Proteomes" id="UP000051084">
    <property type="component" value="Unassembled WGS sequence"/>
</dbReference>
<organism evidence="2 3">
    <name type="scientific">Limosilactobacillus equigenerosi DSM 18793 = JCM 14505</name>
    <dbReference type="NCBI Taxonomy" id="1423742"/>
    <lineage>
        <taxon>Bacteria</taxon>
        <taxon>Bacillati</taxon>
        <taxon>Bacillota</taxon>
        <taxon>Bacilli</taxon>
        <taxon>Lactobacillales</taxon>
        <taxon>Lactobacillaceae</taxon>
        <taxon>Limosilactobacillus</taxon>
    </lineage>
</organism>
<evidence type="ECO:0000313" key="2">
    <source>
        <dbReference type="EMBL" id="KRL96532.1"/>
    </source>
</evidence>
<dbReference type="STRING" id="417373.GCA_001570685_01300"/>
<dbReference type="InterPro" id="IPR016040">
    <property type="entry name" value="NAD(P)-bd_dom"/>
</dbReference>
<dbReference type="CDD" id="cd05269">
    <property type="entry name" value="TMR_SDR_a"/>
    <property type="match status" value="1"/>
</dbReference>